<dbReference type="EMBL" id="JAWDEU010000002">
    <property type="protein sequence ID" value="MDU0245153.1"/>
    <property type="molecule type" value="Genomic_DNA"/>
</dbReference>
<proteinExistence type="predicted"/>
<accession>A0AAE4IFT6</accession>
<dbReference type="PANTHER" id="PTHR43584:SF5">
    <property type="entry name" value="PROTEIN LICC"/>
    <property type="match status" value="1"/>
</dbReference>
<dbReference type="Gene3D" id="3.90.550.10">
    <property type="entry name" value="Spore Coat Polysaccharide Biosynthesis Protein SpsA, Chain A"/>
    <property type="match status" value="1"/>
</dbReference>
<gene>
    <name evidence="4" type="ORF">RVH16_10575</name>
</gene>
<dbReference type="InterPro" id="IPR029044">
    <property type="entry name" value="Nucleotide-diphossugar_trans"/>
</dbReference>
<evidence type="ECO:0000256" key="2">
    <source>
        <dbReference type="ARBA" id="ARBA00022695"/>
    </source>
</evidence>
<dbReference type="GO" id="GO:0016779">
    <property type="term" value="F:nucleotidyltransferase activity"/>
    <property type="evidence" value="ECO:0007669"/>
    <property type="project" value="UniProtKB-KW"/>
</dbReference>
<sequence>MIKTAVIMAAGMGTRFGKYTEQIPKGFVEVCGKPMIERSIETLISCGIERIVIGTGYKHEVYDFLKKKYPMIETCFSPLYAETNSMYTLYNTQGLIGSDDFLLLESDLVFETKAITELMNCGKPDVMLATPITKFQDQYYVEFDTKHHLTACSTQKENLNVKGELVGIHKISSTFFKEMCKDYGRILSEQPKLGYEYELLRISMSTLPLFVLVVEGLKWYEIDDLMDLAYAEIFFK</sequence>
<dbReference type="InterPro" id="IPR025877">
    <property type="entry name" value="MobA-like_NTP_Trfase"/>
</dbReference>
<organism evidence="4 5">
    <name type="scientific">Bacteroides uniformis</name>
    <dbReference type="NCBI Taxonomy" id="820"/>
    <lineage>
        <taxon>Bacteria</taxon>
        <taxon>Pseudomonadati</taxon>
        <taxon>Bacteroidota</taxon>
        <taxon>Bacteroidia</taxon>
        <taxon>Bacteroidales</taxon>
        <taxon>Bacteroidaceae</taxon>
        <taxon>Bacteroides</taxon>
    </lineage>
</organism>
<dbReference type="CDD" id="cd02523">
    <property type="entry name" value="PC_cytidylyltransferase"/>
    <property type="match status" value="1"/>
</dbReference>
<keyword evidence="2 4" id="KW-0548">Nucleotidyltransferase</keyword>
<keyword evidence="1" id="KW-0808">Transferase</keyword>
<dbReference type="PANTHER" id="PTHR43584">
    <property type="entry name" value="NUCLEOTIDYL TRANSFERASE"/>
    <property type="match status" value="1"/>
</dbReference>
<evidence type="ECO:0000256" key="1">
    <source>
        <dbReference type="ARBA" id="ARBA00022679"/>
    </source>
</evidence>
<dbReference type="RefSeq" id="WP_118264426.1">
    <property type="nucleotide sequence ID" value="NZ_CP072239.1"/>
</dbReference>
<evidence type="ECO:0000313" key="5">
    <source>
        <dbReference type="Proteomes" id="UP001181247"/>
    </source>
</evidence>
<evidence type="ECO:0000259" key="3">
    <source>
        <dbReference type="Pfam" id="PF12804"/>
    </source>
</evidence>
<dbReference type="SUPFAM" id="SSF53448">
    <property type="entry name" value="Nucleotide-diphospho-sugar transferases"/>
    <property type="match status" value="1"/>
</dbReference>
<dbReference type="InterPro" id="IPR050065">
    <property type="entry name" value="GlmU-like"/>
</dbReference>
<dbReference type="Proteomes" id="UP001181247">
    <property type="component" value="Unassembled WGS sequence"/>
</dbReference>
<reference evidence="4" key="1">
    <citation type="submission" date="2023-10" db="EMBL/GenBank/DDBJ databases">
        <title>Genome of Potential pathogenic bacteria in Crohn's disease.</title>
        <authorList>
            <person name="Rodriguez-Palacios A."/>
        </authorList>
    </citation>
    <scope>NUCLEOTIDE SEQUENCE</scope>
    <source>
        <strain evidence="4">CavFT-hAR50</strain>
    </source>
</reference>
<dbReference type="AlphaFoldDB" id="A0AAE4IFT6"/>
<name>A0AAE4IFT6_BACUN</name>
<feature type="domain" description="MobA-like NTP transferase" evidence="3">
    <location>
        <begin position="5"/>
        <end position="135"/>
    </location>
</feature>
<dbReference type="Pfam" id="PF12804">
    <property type="entry name" value="NTP_transf_3"/>
    <property type="match status" value="1"/>
</dbReference>
<protein>
    <submittedName>
        <fullName evidence="4">Phosphocholine cytidylyltransferase family protein</fullName>
    </submittedName>
</protein>
<evidence type="ECO:0000313" key="4">
    <source>
        <dbReference type="EMBL" id="MDU0245153.1"/>
    </source>
</evidence>
<comment type="caution">
    <text evidence="4">The sequence shown here is derived from an EMBL/GenBank/DDBJ whole genome shotgun (WGS) entry which is preliminary data.</text>
</comment>